<feature type="domain" description="DNA topoisomerase IB N-terminal" evidence="8">
    <location>
        <begin position="22"/>
        <end position="70"/>
    </location>
</feature>
<organism evidence="9">
    <name type="scientific">uncultured Solirubrobacteraceae bacterium</name>
    <dbReference type="NCBI Taxonomy" id="1162706"/>
    <lineage>
        <taxon>Bacteria</taxon>
        <taxon>Bacillati</taxon>
        <taxon>Actinomycetota</taxon>
        <taxon>Thermoleophilia</taxon>
        <taxon>Solirubrobacterales</taxon>
        <taxon>Solirubrobacteraceae</taxon>
        <taxon>environmental samples</taxon>
    </lineage>
</organism>
<dbReference type="SUPFAM" id="SSF56349">
    <property type="entry name" value="DNA breaking-rejoining enzymes"/>
    <property type="match status" value="1"/>
</dbReference>
<dbReference type="SUPFAM" id="SSF55869">
    <property type="entry name" value="DNA topoisomerase I domain"/>
    <property type="match status" value="1"/>
</dbReference>
<evidence type="ECO:0000259" key="8">
    <source>
        <dbReference type="Pfam" id="PF21338"/>
    </source>
</evidence>
<evidence type="ECO:0000313" key="9">
    <source>
        <dbReference type="EMBL" id="CAA9477726.1"/>
    </source>
</evidence>
<evidence type="ECO:0000256" key="4">
    <source>
        <dbReference type="ARBA" id="ARBA00023029"/>
    </source>
</evidence>
<dbReference type="EMBL" id="CADCVL010000210">
    <property type="protein sequence ID" value="CAA9477726.1"/>
    <property type="molecule type" value="Genomic_DNA"/>
</dbReference>
<evidence type="ECO:0000256" key="1">
    <source>
        <dbReference type="ARBA" id="ARBA00000213"/>
    </source>
</evidence>
<keyword evidence="4" id="KW-0799">Topoisomerase</keyword>
<dbReference type="Pfam" id="PF01028">
    <property type="entry name" value="Topoisom_I"/>
    <property type="match status" value="1"/>
</dbReference>
<dbReference type="InterPro" id="IPR049331">
    <property type="entry name" value="Top1B_N_bact"/>
</dbReference>
<evidence type="ECO:0000256" key="2">
    <source>
        <dbReference type="ARBA" id="ARBA00006645"/>
    </source>
</evidence>
<dbReference type="Gene3D" id="3.30.66.10">
    <property type="entry name" value="DNA topoisomerase I domain"/>
    <property type="match status" value="1"/>
</dbReference>
<comment type="catalytic activity">
    <reaction evidence="1">
        <text>ATP-independent breakage of single-stranded DNA, followed by passage and rejoining.</text>
        <dbReference type="EC" id="5.6.2.1"/>
    </reaction>
</comment>
<evidence type="ECO:0000256" key="3">
    <source>
        <dbReference type="ARBA" id="ARBA00012891"/>
    </source>
</evidence>
<dbReference type="Pfam" id="PF21338">
    <property type="entry name" value="Top1B_N_bact"/>
    <property type="match status" value="1"/>
</dbReference>
<dbReference type="InterPro" id="IPR011010">
    <property type="entry name" value="DNA_brk_join_enz"/>
</dbReference>
<dbReference type="InterPro" id="IPR013500">
    <property type="entry name" value="TopoI_cat_euk"/>
</dbReference>
<gene>
    <name evidence="9" type="ORF">AVDCRST_MAG65-1248</name>
</gene>
<sequence length="351" mass="38799">MPRLRRVDCSTPGLSRRRSGRGFAYYDAAGRRVSDAETRARIAGLGIPPAWREVWICPHPRGHLQATGVDAAGRKQYLYHPDWRTRRDQEKFDEMVRFADALPSLRERVAADLGGPGLSREVVLACAVRLLDIGFFRIGSEDYAARNESYGLATMLKRHVTIGEGHLIEFDYVAKHGKRRVQAVADPMVSDIVGRLRRRRSGGDELLAFKESGSWYDVRSEDINAYLKEITGDDFSAKDFRTWSATVLAAIALGVSGEVAHSETGRKRAVNRAIQEVAHYLGNTPAVARASYIDPRVIDAYHGGLTLLPALQQASREGQPGELAIHHPAVEQGVLDLIRERAASPALARVA</sequence>
<accession>A0A6J4RNI0</accession>
<keyword evidence="5" id="KW-0238">DNA-binding</keyword>
<name>A0A6J4RNI0_9ACTN</name>
<feature type="domain" description="DNA topoisomerase I catalytic core eukaryotic-type" evidence="7">
    <location>
        <begin position="83"/>
        <end position="289"/>
    </location>
</feature>
<dbReference type="Gene3D" id="1.10.132.120">
    <property type="match status" value="1"/>
</dbReference>
<dbReference type="Gene3D" id="3.90.15.10">
    <property type="entry name" value="Topoisomerase I, Chain A, domain 3"/>
    <property type="match status" value="1"/>
</dbReference>
<reference evidence="9" key="1">
    <citation type="submission" date="2020-02" db="EMBL/GenBank/DDBJ databases">
        <authorList>
            <person name="Meier V. D."/>
        </authorList>
    </citation>
    <scope>NUCLEOTIDE SEQUENCE</scope>
    <source>
        <strain evidence="9">AVDCRST_MAG65</strain>
    </source>
</reference>
<dbReference type="GO" id="GO:0003677">
    <property type="term" value="F:DNA binding"/>
    <property type="evidence" value="ECO:0007669"/>
    <property type="project" value="UniProtKB-KW"/>
</dbReference>
<comment type="similarity">
    <text evidence="2">Belongs to the type IB topoisomerase family.</text>
</comment>
<dbReference type="InterPro" id="IPR014711">
    <property type="entry name" value="TopoI_cat_a-hlx-sub_euk"/>
</dbReference>
<evidence type="ECO:0000256" key="6">
    <source>
        <dbReference type="ARBA" id="ARBA00023235"/>
    </source>
</evidence>
<dbReference type="GO" id="GO:0006265">
    <property type="term" value="P:DNA topological change"/>
    <property type="evidence" value="ECO:0007669"/>
    <property type="project" value="InterPro"/>
</dbReference>
<dbReference type="PROSITE" id="PS52038">
    <property type="entry name" value="TOPO_IB_2"/>
    <property type="match status" value="1"/>
</dbReference>
<evidence type="ECO:0000256" key="5">
    <source>
        <dbReference type="ARBA" id="ARBA00023125"/>
    </source>
</evidence>
<proteinExistence type="inferred from homology"/>
<dbReference type="GO" id="GO:0003917">
    <property type="term" value="F:DNA topoisomerase type I (single strand cut, ATP-independent) activity"/>
    <property type="evidence" value="ECO:0007669"/>
    <property type="project" value="UniProtKB-EC"/>
</dbReference>
<dbReference type="InterPro" id="IPR035447">
    <property type="entry name" value="DNA_topo_I_N_sf"/>
</dbReference>
<dbReference type="PRINTS" id="PR00416">
    <property type="entry name" value="EUTPISMRASEI"/>
</dbReference>
<dbReference type="EC" id="5.6.2.1" evidence="3"/>
<evidence type="ECO:0000259" key="7">
    <source>
        <dbReference type="Pfam" id="PF01028"/>
    </source>
</evidence>
<protein>
    <recommendedName>
        <fullName evidence="3">DNA topoisomerase</fullName>
        <ecNumber evidence="3">5.6.2.1</ecNumber>
    </recommendedName>
</protein>
<keyword evidence="6 9" id="KW-0413">Isomerase</keyword>
<dbReference type="AlphaFoldDB" id="A0A6J4RNI0"/>
<dbReference type="InterPro" id="IPR001631">
    <property type="entry name" value="TopoI"/>
</dbReference>